<sequence length="120" mass="13157">MRRPKPFKQEPACATQFLFHPKAEVACVSDVGLLILGFFGQALFSARFLVQWIASERARRSVVPRVFWWLSLGGGLTLFVYAIARQDPVFMVGQGAGLAIYVRNLRLSAAGREADAGGVS</sequence>
<dbReference type="GO" id="GO:0009245">
    <property type="term" value="P:lipid A biosynthetic process"/>
    <property type="evidence" value="ECO:0007669"/>
    <property type="project" value="InterPro"/>
</dbReference>
<reference evidence="3" key="1">
    <citation type="submission" date="2017-10" db="EMBL/GenBank/DDBJ databases">
        <title>Whole genome sequencing of members of genus Pseudoxanthomonas.</title>
        <authorList>
            <person name="Kumar S."/>
            <person name="Bansal K."/>
            <person name="Kaur A."/>
            <person name="Patil P."/>
            <person name="Sharma S."/>
            <person name="Patil P.B."/>
        </authorList>
    </citation>
    <scope>NUCLEOTIDE SEQUENCE</scope>
    <source>
        <strain evidence="3">DSM 22914</strain>
    </source>
</reference>
<keyword evidence="4" id="KW-1185">Reference proteome</keyword>
<protein>
    <submittedName>
        <fullName evidence="3">Lipid A biosynthesis acyltransferase</fullName>
    </submittedName>
</protein>
<accession>A0A921TH09</accession>
<keyword evidence="1" id="KW-1133">Transmembrane helix</keyword>
<evidence type="ECO:0000313" key="4">
    <source>
        <dbReference type="Proteomes" id="UP000717981"/>
    </source>
</evidence>
<feature type="domain" description="Lipid A biosynthesis N-terminal" evidence="2">
    <location>
        <begin position="36"/>
        <end position="107"/>
    </location>
</feature>
<dbReference type="OrthoDB" id="9793186at2"/>
<feature type="transmembrane region" description="Helical" evidence="1">
    <location>
        <begin position="66"/>
        <end position="84"/>
    </location>
</feature>
<dbReference type="InterPro" id="IPR011499">
    <property type="entry name" value="Lipid_A_biosynth_N"/>
</dbReference>
<keyword evidence="1" id="KW-0472">Membrane</keyword>
<keyword evidence="1" id="KW-0812">Transmembrane</keyword>
<dbReference type="SMART" id="SM01259">
    <property type="entry name" value="LAB_N"/>
    <property type="match status" value="1"/>
</dbReference>
<evidence type="ECO:0000259" key="2">
    <source>
        <dbReference type="SMART" id="SM01259"/>
    </source>
</evidence>
<organism evidence="3 4">
    <name type="scientific">Pseudoxanthomonas taiwanensis</name>
    <dbReference type="NCBI Taxonomy" id="176598"/>
    <lineage>
        <taxon>Bacteria</taxon>
        <taxon>Pseudomonadati</taxon>
        <taxon>Pseudomonadota</taxon>
        <taxon>Gammaproteobacteria</taxon>
        <taxon>Lysobacterales</taxon>
        <taxon>Lysobacteraceae</taxon>
        <taxon>Pseudoxanthomonas</taxon>
    </lineage>
</organism>
<keyword evidence="3" id="KW-0012">Acyltransferase</keyword>
<dbReference type="GO" id="GO:0016020">
    <property type="term" value="C:membrane"/>
    <property type="evidence" value="ECO:0007669"/>
    <property type="project" value="GOC"/>
</dbReference>
<dbReference type="RefSeq" id="WP_162125350.1">
    <property type="nucleotide sequence ID" value="NZ_PDWK01000081.1"/>
</dbReference>
<feature type="transmembrane region" description="Helical" evidence="1">
    <location>
        <begin position="31"/>
        <end position="54"/>
    </location>
</feature>
<dbReference type="EMBL" id="PDWK01000081">
    <property type="protein sequence ID" value="KAF1685954.1"/>
    <property type="molecule type" value="Genomic_DNA"/>
</dbReference>
<dbReference type="AlphaFoldDB" id="A0A921TH09"/>
<comment type="caution">
    <text evidence="3">The sequence shown here is derived from an EMBL/GenBank/DDBJ whole genome shotgun (WGS) entry which is preliminary data.</text>
</comment>
<name>A0A921TH09_9GAMM</name>
<dbReference type="Proteomes" id="UP000717981">
    <property type="component" value="Unassembled WGS sequence"/>
</dbReference>
<proteinExistence type="predicted"/>
<evidence type="ECO:0000256" key="1">
    <source>
        <dbReference type="SAM" id="Phobius"/>
    </source>
</evidence>
<dbReference type="Pfam" id="PF07578">
    <property type="entry name" value="LAB_N"/>
    <property type="match status" value="1"/>
</dbReference>
<dbReference type="GO" id="GO:0016746">
    <property type="term" value="F:acyltransferase activity"/>
    <property type="evidence" value="ECO:0007669"/>
    <property type="project" value="UniProtKB-KW"/>
</dbReference>
<dbReference type="GO" id="GO:0008915">
    <property type="term" value="F:lipid-A-disaccharide synthase activity"/>
    <property type="evidence" value="ECO:0007669"/>
    <property type="project" value="InterPro"/>
</dbReference>
<evidence type="ECO:0000313" key="3">
    <source>
        <dbReference type="EMBL" id="KAF1685954.1"/>
    </source>
</evidence>
<gene>
    <name evidence="3" type="ORF">CR938_12610</name>
</gene>
<keyword evidence="3" id="KW-0808">Transferase</keyword>